<comment type="subcellular location">
    <subcellularLocation>
        <location evidence="1">Nucleus</location>
    </subcellularLocation>
</comment>
<keyword evidence="3" id="KW-0238">DNA-binding</keyword>
<feature type="region of interest" description="Disordered" evidence="6">
    <location>
        <begin position="17"/>
        <end position="52"/>
    </location>
</feature>
<dbReference type="Proteomes" id="UP001152795">
    <property type="component" value="Unassembled WGS sequence"/>
</dbReference>
<evidence type="ECO:0000256" key="4">
    <source>
        <dbReference type="ARBA" id="ARBA00023163"/>
    </source>
</evidence>
<dbReference type="GO" id="GO:0000981">
    <property type="term" value="F:DNA-binding transcription factor activity, RNA polymerase II-specific"/>
    <property type="evidence" value="ECO:0007669"/>
    <property type="project" value="TreeGrafter"/>
</dbReference>
<comment type="caution">
    <text evidence="7">The sequence shown here is derived from an EMBL/GenBank/DDBJ whole genome shotgun (WGS) entry which is preliminary data.</text>
</comment>
<keyword evidence="4" id="KW-0804">Transcription</keyword>
<dbReference type="PROSITE" id="PS50888">
    <property type="entry name" value="BHLH"/>
    <property type="match status" value="1"/>
</dbReference>
<feature type="compositionally biased region" description="Basic and acidic residues" evidence="6">
    <location>
        <begin position="17"/>
        <end position="28"/>
    </location>
</feature>
<dbReference type="InterPro" id="IPR011598">
    <property type="entry name" value="bHLH_dom"/>
</dbReference>
<feature type="compositionally biased region" description="Acidic residues" evidence="6">
    <location>
        <begin position="136"/>
        <end position="146"/>
    </location>
</feature>
<feature type="compositionally biased region" description="Basic and acidic residues" evidence="6">
    <location>
        <begin position="147"/>
        <end position="157"/>
    </location>
</feature>
<organism evidence="7 8">
    <name type="scientific">Paramuricea clavata</name>
    <name type="common">Red gorgonian</name>
    <name type="synonym">Violescent sea-whip</name>
    <dbReference type="NCBI Taxonomy" id="317549"/>
    <lineage>
        <taxon>Eukaryota</taxon>
        <taxon>Metazoa</taxon>
        <taxon>Cnidaria</taxon>
        <taxon>Anthozoa</taxon>
        <taxon>Octocorallia</taxon>
        <taxon>Malacalcyonacea</taxon>
        <taxon>Plexauridae</taxon>
        <taxon>Paramuricea</taxon>
    </lineage>
</organism>
<keyword evidence="2" id="KW-0805">Transcription regulation</keyword>
<dbReference type="PANTHER" id="PTHR11969">
    <property type="entry name" value="MAX DIMERIZATION, MAD"/>
    <property type="match status" value="1"/>
</dbReference>
<sequence length="168" mass="19154">MGIEQLLAAAKLLEEQEAIDKRLRTPDKKSRRQNKRSPSYSRSTHNQLEKNRRAHLRDCLETLKDIVPNPPDHQKATTLSLLQNARHYIKVLETTDKKAVATKEKLHQERGRLHKQLKTLRGELEVRIRKSSEGESTCEDEIDIDDTEYHSESDRCSTDGSGGSDGGL</sequence>
<evidence type="ECO:0000256" key="1">
    <source>
        <dbReference type="ARBA" id="ARBA00004123"/>
    </source>
</evidence>
<evidence type="ECO:0000313" key="8">
    <source>
        <dbReference type="Proteomes" id="UP001152795"/>
    </source>
</evidence>
<dbReference type="GO" id="GO:0046983">
    <property type="term" value="F:protein dimerization activity"/>
    <property type="evidence" value="ECO:0007669"/>
    <property type="project" value="InterPro"/>
</dbReference>
<dbReference type="AlphaFoldDB" id="A0A6S7G9K0"/>
<dbReference type="OrthoDB" id="5920083at2759"/>
<dbReference type="GO" id="GO:0000978">
    <property type="term" value="F:RNA polymerase II cis-regulatory region sequence-specific DNA binding"/>
    <property type="evidence" value="ECO:0007669"/>
    <property type="project" value="TreeGrafter"/>
</dbReference>
<proteinExistence type="predicted"/>
<name>A0A6S7G9K0_PARCT</name>
<dbReference type="SMART" id="SM00353">
    <property type="entry name" value="HLH"/>
    <property type="match status" value="1"/>
</dbReference>
<gene>
    <name evidence="7" type="ORF">PACLA_8A030266</name>
</gene>
<protein>
    <submittedName>
        <fullName evidence="7">Max dimerization 1-like</fullName>
    </submittedName>
</protein>
<keyword evidence="8" id="KW-1185">Reference proteome</keyword>
<evidence type="ECO:0000256" key="5">
    <source>
        <dbReference type="ARBA" id="ARBA00023242"/>
    </source>
</evidence>
<feature type="region of interest" description="Disordered" evidence="6">
    <location>
        <begin position="129"/>
        <end position="168"/>
    </location>
</feature>
<dbReference type="InterPro" id="IPR036638">
    <property type="entry name" value="HLH_DNA-bd_sf"/>
</dbReference>
<dbReference type="SUPFAM" id="SSF47459">
    <property type="entry name" value="HLH, helix-loop-helix DNA-binding domain"/>
    <property type="match status" value="1"/>
</dbReference>
<evidence type="ECO:0000256" key="2">
    <source>
        <dbReference type="ARBA" id="ARBA00023015"/>
    </source>
</evidence>
<keyword evidence="5" id="KW-0539">Nucleus</keyword>
<reference evidence="7" key="1">
    <citation type="submission" date="2020-04" db="EMBL/GenBank/DDBJ databases">
        <authorList>
            <person name="Alioto T."/>
            <person name="Alioto T."/>
            <person name="Gomez Garrido J."/>
        </authorList>
    </citation>
    <scope>NUCLEOTIDE SEQUENCE</scope>
    <source>
        <strain evidence="7">A484AB</strain>
    </source>
</reference>
<dbReference type="EMBL" id="CACRXK020000474">
    <property type="protein sequence ID" value="CAB3982170.1"/>
    <property type="molecule type" value="Genomic_DNA"/>
</dbReference>
<feature type="compositionally biased region" description="Polar residues" evidence="6">
    <location>
        <begin position="36"/>
        <end position="46"/>
    </location>
</feature>
<accession>A0A6S7G9K0</accession>
<dbReference type="Gene3D" id="4.10.280.10">
    <property type="entry name" value="Helix-loop-helix DNA-binding domain"/>
    <property type="match status" value="1"/>
</dbReference>
<dbReference type="Pfam" id="PF00010">
    <property type="entry name" value="HLH"/>
    <property type="match status" value="1"/>
</dbReference>
<evidence type="ECO:0000256" key="6">
    <source>
        <dbReference type="SAM" id="MobiDB-lite"/>
    </source>
</evidence>
<evidence type="ECO:0000313" key="7">
    <source>
        <dbReference type="EMBL" id="CAB3982170.1"/>
    </source>
</evidence>
<dbReference type="GO" id="GO:0005634">
    <property type="term" value="C:nucleus"/>
    <property type="evidence" value="ECO:0007669"/>
    <property type="project" value="UniProtKB-SubCell"/>
</dbReference>
<evidence type="ECO:0000256" key="3">
    <source>
        <dbReference type="ARBA" id="ARBA00023125"/>
    </source>
</evidence>
<dbReference type="CDD" id="cd11401">
    <property type="entry name" value="bHLHzip_Mad"/>
    <property type="match status" value="1"/>
</dbReference>
<dbReference type="PANTHER" id="PTHR11969:SF54">
    <property type="entry name" value="MAD-LIKE PROTEIN 1"/>
    <property type="match status" value="1"/>
</dbReference>